<dbReference type="EMBL" id="KN817600">
    <property type="protein sequence ID" value="KJA17679.1"/>
    <property type="molecule type" value="Genomic_DNA"/>
</dbReference>
<evidence type="ECO:0000313" key="2">
    <source>
        <dbReference type="EMBL" id="KJA17679.1"/>
    </source>
</evidence>
<gene>
    <name evidence="2" type="ORF">HYPSUDRAFT_206023</name>
</gene>
<evidence type="ECO:0000313" key="3">
    <source>
        <dbReference type="Proteomes" id="UP000054270"/>
    </source>
</evidence>
<name>A0A0D2NFF5_HYPSF</name>
<protein>
    <submittedName>
        <fullName evidence="2">Uncharacterized protein</fullName>
    </submittedName>
</protein>
<keyword evidence="3" id="KW-1185">Reference proteome</keyword>
<evidence type="ECO:0000256" key="1">
    <source>
        <dbReference type="SAM" id="MobiDB-lite"/>
    </source>
</evidence>
<feature type="region of interest" description="Disordered" evidence="1">
    <location>
        <begin position="104"/>
        <end position="146"/>
    </location>
</feature>
<dbReference type="AlphaFoldDB" id="A0A0D2NFF5"/>
<proteinExistence type="predicted"/>
<reference evidence="3" key="1">
    <citation type="submission" date="2014-04" db="EMBL/GenBank/DDBJ databases">
        <title>Evolutionary Origins and Diversification of the Mycorrhizal Mutualists.</title>
        <authorList>
            <consortium name="DOE Joint Genome Institute"/>
            <consortium name="Mycorrhizal Genomics Consortium"/>
            <person name="Kohler A."/>
            <person name="Kuo A."/>
            <person name="Nagy L.G."/>
            <person name="Floudas D."/>
            <person name="Copeland A."/>
            <person name="Barry K.W."/>
            <person name="Cichocki N."/>
            <person name="Veneault-Fourrey C."/>
            <person name="LaButti K."/>
            <person name="Lindquist E.A."/>
            <person name="Lipzen A."/>
            <person name="Lundell T."/>
            <person name="Morin E."/>
            <person name="Murat C."/>
            <person name="Riley R."/>
            <person name="Ohm R."/>
            <person name="Sun H."/>
            <person name="Tunlid A."/>
            <person name="Henrissat B."/>
            <person name="Grigoriev I.V."/>
            <person name="Hibbett D.S."/>
            <person name="Martin F."/>
        </authorList>
    </citation>
    <scope>NUCLEOTIDE SEQUENCE [LARGE SCALE GENOMIC DNA]</scope>
    <source>
        <strain evidence="3">FD-334 SS-4</strain>
    </source>
</reference>
<organism evidence="2 3">
    <name type="scientific">Hypholoma sublateritium (strain FD-334 SS-4)</name>
    <dbReference type="NCBI Taxonomy" id="945553"/>
    <lineage>
        <taxon>Eukaryota</taxon>
        <taxon>Fungi</taxon>
        <taxon>Dikarya</taxon>
        <taxon>Basidiomycota</taxon>
        <taxon>Agaricomycotina</taxon>
        <taxon>Agaricomycetes</taxon>
        <taxon>Agaricomycetidae</taxon>
        <taxon>Agaricales</taxon>
        <taxon>Agaricineae</taxon>
        <taxon>Strophariaceae</taxon>
        <taxon>Hypholoma</taxon>
    </lineage>
</organism>
<dbReference type="Proteomes" id="UP000054270">
    <property type="component" value="Unassembled WGS sequence"/>
</dbReference>
<sequence length="161" mass="17491">MSTPKARRCAPRAYSTLCTRCPRPTEGAPQQTDLTYVKDSRKLELESDCERIDLIKCLLSPKSPTPALAPPAASVYIHWPVSAPANGRGRGVHDSRYAGAQAYYAAPSPTQPTRQRAKAPLATGHPRRRAGHERASRIETHGAAVAVDAERQPVRAACEKL</sequence>
<accession>A0A0D2NFF5</accession>